<keyword evidence="2" id="KW-1185">Reference proteome</keyword>
<name>A0A3G9K818_9ACTN</name>
<organism evidence="1 2">
    <name type="scientific">Parolsenella catena</name>
    <dbReference type="NCBI Taxonomy" id="2003188"/>
    <lineage>
        <taxon>Bacteria</taxon>
        <taxon>Bacillati</taxon>
        <taxon>Actinomycetota</taxon>
        <taxon>Coriobacteriia</taxon>
        <taxon>Coriobacteriales</taxon>
        <taxon>Atopobiaceae</taxon>
        <taxon>Parolsenella</taxon>
    </lineage>
</organism>
<dbReference type="EMBL" id="AP019367">
    <property type="protein sequence ID" value="BBH50069.1"/>
    <property type="molecule type" value="Genomic_DNA"/>
</dbReference>
<sequence length="205" mass="22439">MTAAHNIVLDMGNVLMTFDGMYFSRIFTDSEEDAQALYDGLYGRTEWALLDAGAIDHETMLRVAEAHTPERLLPNLHECLAHWPEHSQVIEGTNELARRLKAAGWGVYVLSNASTRIHEQLDQAPAAAFADGVVVSALERIMKPDPAIFSLLCERYGLEPATCIFVDDNLDNCAGAAAAGMRPFHFTGDVSALEDFIADEADARA</sequence>
<evidence type="ECO:0000313" key="2">
    <source>
        <dbReference type="Proteomes" id="UP000273154"/>
    </source>
</evidence>
<evidence type="ECO:0000313" key="1">
    <source>
        <dbReference type="EMBL" id="BBH50069.1"/>
    </source>
</evidence>
<dbReference type="OrthoDB" id="9797415at2"/>
<protein>
    <submittedName>
        <fullName evidence="1">HAD family hydrolase</fullName>
    </submittedName>
</protein>
<dbReference type="InterPro" id="IPR023214">
    <property type="entry name" value="HAD_sf"/>
</dbReference>
<dbReference type="Pfam" id="PF00702">
    <property type="entry name" value="Hydrolase"/>
    <property type="match status" value="1"/>
</dbReference>
<dbReference type="SFLD" id="SFLDG01129">
    <property type="entry name" value="C1.5:_HAD__Beta-PGM__Phosphata"/>
    <property type="match status" value="1"/>
</dbReference>
<keyword evidence="1" id="KW-0378">Hydrolase</keyword>
<dbReference type="Proteomes" id="UP000273154">
    <property type="component" value="Chromosome"/>
</dbReference>
<dbReference type="GO" id="GO:0016787">
    <property type="term" value="F:hydrolase activity"/>
    <property type="evidence" value="ECO:0007669"/>
    <property type="project" value="UniProtKB-KW"/>
</dbReference>
<dbReference type="SUPFAM" id="SSF56784">
    <property type="entry name" value="HAD-like"/>
    <property type="match status" value="1"/>
</dbReference>
<dbReference type="CDD" id="cd02603">
    <property type="entry name" value="HAD_sEH-N_like"/>
    <property type="match status" value="1"/>
</dbReference>
<proteinExistence type="predicted"/>
<dbReference type="NCBIfam" id="TIGR01509">
    <property type="entry name" value="HAD-SF-IA-v3"/>
    <property type="match status" value="1"/>
</dbReference>
<accession>A0A3G9K818</accession>
<dbReference type="InterPro" id="IPR006439">
    <property type="entry name" value="HAD-SF_hydro_IA"/>
</dbReference>
<dbReference type="RefSeq" id="WP_126421607.1">
    <property type="nucleotide sequence ID" value="NZ_AP019367.1"/>
</dbReference>
<dbReference type="InterPro" id="IPR036412">
    <property type="entry name" value="HAD-like_sf"/>
</dbReference>
<reference evidence="2" key="1">
    <citation type="submission" date="2018-11" db="EMBL/GenBank/DDBJ databases">
        <title>Comparative genomics of Parolsenella catena and Libanicoccus massiliensis: Reclassification of Libanicoccus massiliensis as Parolsenella massiliensis comb. nov.</title>
        <authorList>
            <person name="Sakamoto M."/>
            <person name="Ikeyama N."/>
            <person name="Murakami T."/>
            <person name="Mori H."/>
            <person name="Yuki M."/>
            <person name="Ohkuma M."/>
        </authorList>
    </citation>
    <scope>NUCLEOTIDE SEQUENCE [LARGE SCALE GENOMIC DNA]</scope>
    <source>
        <strain evidence="2">JCM 31932</strain>
    </source>
</reference>
<dbReference type="KEGG" id="pcat:Pcatena_06560"/>
<dbReference type="SFLD" id="SFLDS00003">
    <property type="entry name" value="Haloacid_Dehalogenase"/>
    <property type="match status" value="1"/>
</dbReference>
<dbReference type="PANTHER" id="PTHR43611:SF3">
    <property type="entry name" value="FLAVIN MONONUCLEOTIDE HYDROLASE 1, CHLOROPLATIC"/>
    <property type="match status" value="1"/>
</dbReference>
<gene>
    <name evidence="1" type="primary">ybbC</name>
    <name evidence="1" type="ORF">Pcatena_06560</name>
</gene>
<dbReference type="PANTHER" id="PTHR43611">
    <property type="entry name" value="ALPHA-D-GLUCOSE 1-PHOSPHATE PHOSPHATASE"/>
    <property type="match status" value="1"/>
</dbReference>
<dbReference type="PRINTS" id="PR00413">
    <property type="entry name" value="HADHALOGNASE"/>
</dbReference>
<dbReference type="GeneID" id="88848786"/>
<dbReference type="Gene3D" id="3.40.50.1000">
    <property type="entry name" value="HAD superfamily/HAD-like"/>
    <property type="match status" value="1"/>
</dbReference>
<dbReference type="AlphaFoldDB" id="A0A3G9K818"/>